<protein>
    <submittedName>
        <fullName evidence="1">Uncharacterized protein</fullName>
    </submittedName>
</protein>
<proteinExistence type="predicted"/>
<dbReference type="OrthoDB" id="10472541at2759"/>
<name>A0A9Q8LI57_PASFU</name>
<dbReference type="AlphaFoldDB" id="A0A9Q8LI57"/>
<gene>
    <name evidence="1" type="ORF">CLAFUR5_05557</name>
</gene>
<reference evidence="1" key="1">
    <citation type="submission" date="2021-12" db="EMBL/GenBank/DDBJ databases">
        <authorList>
            <person name="Zaccaron A."/>
            <person name="Stergiopoulos I."/>
        </authorList>
    </citation>
    <scope>NUCLEOTIDE SEQUENCE</scope>
    <source>
        <strain evidence="1">Race5_Kim</strain>
    </source>
</reference>
<dbReference type="KEGG" id="ffu:CLAFUR5_05557"/>
<dbReference type="Proteomes" id="UP000756132">
    <property type="component" value="Chromosome 5"/>
</dbReference>
<keyword evidence="2" id="KW-1185">Reference proteome</keyword>
<sequence length="219" mass="24664">MPRLTITILARNEPLRRYYVEHIWKLAGFIGGPIATYITDDKGEFEFDSSTHEADIRMLGQKSVTRIVEGGGALFTADLWVDRRVEAGTTIRLDNRQEKVKHFEILNKTIELYDAVHRNFAPFSALSDTAFPLGKKATLQKTKDQVTRIETVYPDNLGQELAFVEPKSVRTGYPLIHLKGPGQGAEDGSKPLSRELAHALHSAQLDDDARDKVEVDYKK</sequence>
<evidence type="ECO:0000313" key="1">
    <source>
        <dbReference type="EMBL" id="UJO17930.1"/>
    </source>
</evidence>
<organism evidence="1 2">
    <name type="scientific">Passalora fulva</name>
    <name type="common">Tomato leaf mold</name>
    <name type="synonym">Cladosporium fulvum</name>
    <dbReference type="NCBI Taxonomy" id="5499"/>
    <lineage>
        <taxon>Eukaryota</taxon>
        <taxon>Fungi</taxon>
        <taxon>Dikarya</taxon>
        <taxon>Ascomycota</taxon>
        <taxon>Pezizomycotina</taxon>
        <taxon>Dothideomycetes</taxon>
        <taxon>Dothideomycetidae</taxon>
        <taxon>Mycosphaerellales</taxon>
        <taxon>Mycosphaerellaceae</taxon>
        <taxon>Fulvia</taxon>
    </lineage>
</organism>
<dbReference type="RefSeq" id="XP_047762296.1">
    <property type="nucleotide sequence ID" value="XM_047904705.1"/>
</dbReference>
<dbReference type="EMBL" id="CP090167">
    <property type="protein sequence ID" value="UJO17930.1"/>
    <property type="molecule type" value="Genomic_DNA"/>
</dbReference>
<dbReference type="GeneID" id="71985435"/>
<evidence type="ECO:0000313" key="2">
    <source>
        <dbReference type="Proteomes" id="UP000756132"/>
    </source>
</evidence>
<reference evidence="1" key="2">
    <citation type="journal article" date="2022" name="Microb. Genom.">
        <title>A chromosome-scale genome assembly of the tomato pathogen Cladosporium fulvum reveals a compartmentalized genome architecture and the presence of a dispensable chromosome.</title>
        <authorList>
            <person name="Zaccaron A.Z."/>
            <person name="Chen L.H."/>
            <person name="Samaras A."/>
            <person name="Stergiopoulos I."/>
        </authorList>
    </citation>
    <scope>NUCLEOTIDE SEQUENCE</scope>
    <source>
        <strain evidence="1">Race5_Kim</strain>
    </source>
</reference>
<accession>A0A9Q8LI57</accession>